<proteinExistence type="predicted"/>
<evidence type="ECO:0000313" key="2">
    <source>
        <dbReference type="Proteomes" id="UP000823775"/>
    </source>
</evidence>
<evidence type="ECO:0000313" key="1">
    <source>
        <dbReference type="EMBL" id="MCD9639426.1"/>
    </source>
</evidence>
<keyword evidence="2" id="KW-1185">Reference proteome</keyword>
<dbReference type="Proteomes" id="UP000823775">
    <property type="component" value="Unassembled WGS sequence"/>
</dbReference>
<protein>
    <submittedName>
        <fullName evidence="1">Uncharacterized protein</fullName>
    </submittedName>
</protein>
<comment type="caution">
    <text evidence="1">The sequence shown here is derived from an EMBL/GenBank/DDBJ whole genome shotgun (WGS) entry which is preliminary data.</text>
</comment>
<name>A0ABS8UYW3_DATST</name>
<feature type="non-terminal residue" evidence="1">
    <location>
        <position position="1"/>
    </location>
</feature>
<gene>
    <name evidence="1" type="ORF">HAX54_023941</name>
</gene>
<accession>A0ABS8UYW3</accession>
<reference evidence="1 2" key="1">
    <citation type="journal article" date="2021" name="BMC Genomics">
        <title>Datura genome reveals duplications of psychoactive alkaloid biosynthetic genes and high mutation rate following tissue culture.</title>
        <authorList>
            <person name="Rajewski A."/>
            <person name="Carter-House D."/>
            <person name="Stajich J."/>
            <person name="Litt A."/>
        </authorList>
    </citation>
    <scope>NUCLEOTIDE SEQUENCE [LARGE SCALE GENOMIC DNA]</scope>
    <source>
        <strain evidence="1">AR-01</strain>
    </source>
</reference>
<dbReference type="EMBL" id="JACEIK010002909">
    <property type="protein sequence ID" value="MCD9639426.1"/>
    <property type="molecule type" value="Genomic_DNA"/>
</dbReference>
<organism evidence="1 2">
    <name type="scientific">Datura stramonium</name>
    <name type="common">Jimsonweed</name>
    <name type="synonym">Common thornapple</name>
    <dbReference type="NCBI Taxonomy" id="4076"/>
    <lineage>
        <taxon>Eukaryota</taxon>
        <taxon>Viridiplantae</taxon>
        <taxon>Streptophyta</taxon>
        <taxon>Embryophyta</taxon>
        <taxon>Tracheophyta</taxon>
        <taxon>Spermatophyta</taxon>
        <taxon>Magnoliopsida</taxon>
        <taxon>eudicotyledons</taxon>
        <taxon>Gunneridae</taxon>
        <taxon>Pentapetalae</taxon>
        <taxon>asterids</taxon>
        <taxon>lamiids</taxon>
        <taxon>Solanales</taxon>
        <taxon>Solanaceae</taxon>
        <taxon>Solanoideae</taxon>
        <taxon>Datureae</taxon>
        <taxon>Datura</taxon>
    </lineage>
</organism>
<sequence length="99" mass="10931">GRVPKDDVFILEDDQVRDEQVGQDQAPPGLIASPVLQDILARMLNFLEGMTQAGQPAAVVAPRIEGIPLSGIATPPASRPIMTYEEQKMFERFRKMDLP</sequence>